<comment type="caution">
    <text evidence="1">The sequence shown here is derived from an EMBL/GenBank/DDBJ whole genome shotgun (WGS) entry which is preliminary data.</text>
</comment>
<proteinExistence type="predicted"/>
<accession>A0A9J5XN39</accession>
<evidence type="ECO:0000313" key="2">
    <source>
        <dbReference type="Proteomes" id="UP000824120"/>
    </source>
</evidence>
<reference evidence="1 2" key="1">
    <citation type="submission" date="2020-09" db="EMBL/GenBank/DDBJ databases">
        <title>De no assembly of potato wild relative species, Solanum commersonii.</title>
        <authorList>
            <person name="Cho K."/>
        </authorList>
    </citation>
    <scope>NUCLEOTIDE SEQUENCE [LARGE SCALE GENOMIC DNA]</scope>
    <source>
        <strain evidence="1">LZ3.2</strain>
        <tissue evidence="1">Leaf</tissue>
    </source>
</reference>
<sequence>MCCKGPVGALSWDCRSTRRPALWSIPSPFCFGQSSTASRNYSVTHRLLLSIPDLIFSFRAWHTGTLGKIMVIWQLAQWVRRSSGLLFFCQCFIPQSKYLENQGFTSVIGTTYVFESTISIKIKP</sequence>
<gene>
    <name evidence="1" type="ORF">H5410_040165</name>
</gene>
<protein>
    <submittedName>
        <fullName evidence="1">Uncharacterized protein</fullName>
    </submittedName>
</protein>
<evidence type="ECO:0000313" key="1">
    <source>
        <dbReference type="EMBL" id="KAG5589651.1"/>
    </source>
</evidence>
<dbReference type="EMBL" id="JACXVP010000008">
    <property type="protein sequence ID" value="KAG5589651.1"/>
    <property type="molecule type" value="Genomic_DNA"/>
</dbReference>
<name>A0A9J5XN39_SOLCO</name>
<dbReference type="AlphaFoldDB" id="A0A9J5XN39"/>
<keyword evidence="2" id="KW-1185">Reference proteome</keyword>
<dbReference type="Proteomes" id="UP000824120">
    <property type="component" value="Chromosome 8"/>
</dbReference>
<organism evidence="1 2">
    <name type="scientific">Solanum commersonii</name>
    <name type="common">Commerson's wild potato</name>
    <name type="synonym">Commerson's nightshade</name>
    <dbReference type="NCBI Taxonomy" id="4109"/>
    <lineage>
        <taxon>Eukaryota</taxon>
        <taxon>Viridiplantae</taxon>
        <taxon>Streptophyta</taxon>
        <taxon>Embryophyta</taxon>
        <taxon>Tracheophyta</taxon>
        <taxon>Spermatophyta</taxon>
        <taxon>Magnoliopsida</taxon>
        <taxon>eudicotyledons</taxon>
        <taxon>Gunneridae</taxon>
        <taxon>Pentapetalae</taxon>
        <taxon>asterids</taxon>
        <taxon>lamiids</taxon>
        <taxon>Solanales</taxon>
        <taxon>Solanaceae</taxon>
        <taxon>Solanoideae</taxon>
        <taxon>Solaneae</taxon>
        <taxon>Solanum</taxon>
    </lineage>
</organism>